<dbReference type="EMBL" id="ACYG01000005">
    <property type="protein sequence ID" value="EEV18877.1"/>
    <property type="molecule type" value="Genomic_DNA"/>
</dbReference>
<gene>
    <name evidence="1" type="ORF">CAMGR0001_2354</name>
</gene>
<dbReference type="AlphaFoldDB" id="C8PE04"/>
<protein>
    <submittedName>
        <fullName evidence="1">Uncharacterized protein</fullName>
    </submittedName>
</protein>
<name>C8PE04_9BACT</name>
<dbReference type="Proteomes" id="UP000005709">
    <property type="component" value="Unassembled WGS sequence"/>
</dbReference>
<sequence>MIYSILGSFAALNFKISSPRRTGKILNLKASRTALNFKI</sequence>
<evidence type="ECO:0000313" key="2">
    <source>
        <dbReference type="Proteomes" id="UP000005709"/>
    </source>
</evidence>
<evidence type="ECO:0000313" key="1">
    <source>
        <dbReference type="EMBL" id="EEV18877.1"/>
    </source>
</evidence>
<organism evidence="1 2">
    <name type="scientific">Campylobacter gracilis RM3268</name>
    <dbReference type="NCBI Taxonomy" id="553220"/>
    <lineage>
        <taxon>Bacteria</taxon>
        <taxon>Pseudomonadati</taxon>
        <taxon>Campylobacterota</taxon>
        <taxon>Epsilonproteobacteria</taxon>
        <taxon>Campylobacterales</taxon>
        <taxon>Campylobacteraceae</taxon>
        <taxon>Campylobacter</taxon>
    </lineage>
</organism>
<keyword evidence="2" id="KW-1185">Reference proteome</keyword>
<comment type="caution">
    <text evidence="1">The sequence shown here is derived from an EMBL/GenBank/DDBJ whole genome shotgun (WGS) entry which is preliminary data.</text>
</comment>
<proteinExistence type="predicted"/>
<reference evidence="1 2" key="1">
    <citation type="submission" date="2009-07" db="EMBL/GenBank/DDBJ databases">
        <authorList>
            <person name="Madupu R."/>
            <person name="Sebastian Y."/>
            <person name="Durkin A.S."/>
            <person name="Torralba M."/>
            <person name="Methe B."/>
            <person name="Sutton G.G."/>
            <person name="Strausberg R.L."/>
            <person name="Nelson K.E."/>
        </authorList>
    </citation>
    <scope>NUCLEOTIDE SEQUENCE [LARGE SCALE GENOMIC DNA]</scope>
    <source>
        <strain evidence="1 2">RM3268</strain>
    </source>
</reference>
<accession>C8PE04</accession>